<proteinExistence type="predicted"/>
<name>A0ABW7EK56_9BURK</name>
<dbReference type="RefSeq" id="WP_394469617.1">
    <property type="nucleotide sequence ID" value="NZ_JBIGHY010000002.1"/>
</dbReference>
<evidence type="ECO:0008006" key="4">
    <source>
        <dbReference type="Google" id="ProtNLM"/>
    </source>
</evidence>
<protein>
    <recommendedName>
        <fullName evidence="4">Tetratricopeptide repeat-containing protein</fullName>
    </recommendedName>
</protein>
<sequence>MKIITLSTLGAWSLFTAGLLGAVVASATTPGPTTIIQCPGSDELRQLPSINSGNTFGAVFWTDGYMVAPMLPRFPVITRCTADGPIFWVSTVKTVGSMPPWGAEADTPHAWRNARTVRDLTGQEFLLAIAQGLGDTPDKLNYLRRQAWWEANHAHRPRGDAAPVATASDFAPGTAARANLEALAAALDEAQPEQRLTKAEALRELGQFDEAARLLDDDRLKDARLQRWVTMIRERIQLRDARVAKLKLER</sequence>
<gene>
    <name evidence="2" type="ORF">ACG02S_06455</name>
</gene>
<evidence type="ECO:0000256" key="1">
    <source>
        <dbReference type="SAM" id="SignalP"/>
    </source>
</evidence>
<reference evidence="2 3" key="1">
    <citation type="submission" date="2024-09" db="EMBL/GenBank/DDBJ databases">
        <title>Novel species of the genus Pelomonas and Roseateles isolated from streams.</title>
        <authorList>
            <person name="Lu H."/>
        </authorList>
    </citation>
    <scope>NUCLEOTIDE SEQUENCE [LARGE SCALE GENOMIC DNA]</scope>
    <source>
        <strain evidence="2 3">DC23W</strain>
    </source>
</reference>
<comment type="caution">
    <text evidence="2">The sequence shown here is derived from an EMBL/GenBank/DDBJ whole genome shotgun (WGS) entry which is preliminary data.</text>
</comment>
<organism evidence="2 3">
    <name type="scientific">Pelomonas dachongensis</name>
    <dbReference type="NCBI Taxonomy" id="3299029"/>
    <lineage>
        <taxon>Bacteria</taxon>
        <taxon>Pseudomonadati</taxon>
        <taxon>Pseudomonadota</taxon>
        <taxon>Betaproteobacteria</taxon>
        <taxon>Burkholderiales</taxon>
        <taxon>Sphaerotilaceae</taxon>
        <taxon>Roseateles</taxon>
    </lineage>
</organism>
<feature type="chain" id="PRO_5046244906" description="Tetratricopeptide repeat-containing protein" evidence="1">
    <location>
        <begin position="28"/>
        <end position="250"/>
    </location>
</feature>
<dbReference type="EMBL" id="JBIGHY010000002">
    <property type="protein sequence ID" value="MFG6413537.1"/>
    <property type="molecule type" value="Genomic_DNA"/>
</dbReference>
<evidence type="ECO:0000313" key="3">
    <source>
        <dbReference type="Proteomes" id="UP001606300"/>
    </source>
</evidence>
<keyword evidence="3" id="KW-1185">Reference proteome</keyword>
<dbReference type="Proteomes" id="UP001606300">
    <property type="component" value="Unassembled WGS sequence"/>
</dbReference>
<keyword evidence="1" id="KW-0732">Signal</keyword>
<evidence type="ECO:0000313" key="2">
    <source>
        <dbReference type="EMBL" id="MFG6413537.1"/>
    </source>
</evidence>
<accession>A0ABW7EK56</accession>
<feature type="signal peptide" evidence="1">
    <location>
        <begin position="1"/>
        <end position="27"/>
    </location>
</feature>